<evidence type="ECO:0000256" key="1">
    <source>
        <dbReference type="SAM" id="Phobius"/>
    </source>
</evidence>
<dbReference type="Proteomes" id="UP000095255">
    <property type="component" value="Unassembled WGS sequence"/>
</dbReference>
<sequence>MCPIEAYSIVLLAGLFYIEVLYQILHEFFRKKSVRFLTNFLVQATSNHKDGGMSQISVLDQYMKNVWA</sequence>
<keyword evidence="1" id="KW-0472">Membrane</keyword>
<organism evidence="2 3">
    <name type="scientific">Desulfuribacillus stibiiarsenatis</name>
    <dbReference type="NCBI Taxonomy" id="1390249"/>
    <lineage>
        <taxon>Bacteria</taxon>
        <taxon>Bacillati</taxon>
        <taxon>Bacillota</taxon>
        <taxon>Desulfuribacillia</taxon>
        <taxon>Desulfuribacillales</taxon>
        <taxon>Desulfuribacillaceae</taxon>
        <taxon>Desulfuribacillus</taxon>
    </lineage>
</organism>
<keyword evidence="1" id="KW-0812">Transmembrane</keyword>
<feature type="transmembrane region" description="Helical" evidence="1">
    <location>
        <begin position="6"/>
        <end position="25"/>
    </location>
</feature>
<dbReference type="AlphaFoldDB" id="A0A1E5L4C9"/>
<accession>A0A1E5L4C9</accession>
<dbReference type="STRING" id="1390249.BHU72_07095"/>
<gene>
    <name evidence="2" type="ORF">BHU72_07095</name>
</gene>
<reference evidence="2 3" key="1">
    <citation type="submission" date="2016-09" db="EMBL/GenBank/DDBJ databases">
        <title>Desulfuribacillus arsenicus sp. nov., an obligately anaerobic, dissimilatory arsenic- and antimonate-reducing bacterium isolated from anoxic sediments.</title>
        <authorList>
            <person name="Abin C.A."/>
            <person name="Hollibaugh J.T."/>
        </authorList>
    </citation>
    <scope>NUCLEOTIDE SEQUENCE [LARGE SCALE GENOMIC DNA]</scope>
    <source>
        <strain evidence="2 3">MLFW-2</strain>
    </source>
</reference>
<keyword evidence="1" id="KW-1133">Transmembrane helix</keyword>
<comment type="caution">
    <text evidence="2">The sequence shown here is derived from an EMBL/GenBank/DDBJ whole genome shotgun (WGS) entry which is preliminary data.</text>
</comment>
<keyword evidence="3" id="KW-1185">Reference proteome</keyword>
<proteinExistence type="predicted"/>
<protein>
    <submittedName>
        <fullName evidence="2">Uncharacterized protein</fullName>
    </submittedName>
</protein>
<evidence type="ECO:0000313" key="2">
    <source>
        <dbReference type="EMBL" id="OEH84951.1"/>
    </source>
</evidence>
<name>A0A1E5L4C9_9FIRM</name>
<dbReference type="EMBL" id="MJAT01000035">
    <property type="protein sequence ID" value="OEH84951.1"/>
    <property type="molecule type" value="Genomic_DNA"/>
</dbReference>
<evidence type="ECO:0000313" key="3">
    <source>
        <dbReference type="Proteomes" id="UP000095255"/>
    </source>
</evidence>